<dbReference type="AlphaFoldDB" id="A0A0R2PWS0"/>
<dbReference type="EMBL" id="LIAV01000007">
    <property type="protein sequence ID" value="KRO41339.1"/>
    <property type="molecule type" value="Genomic_DNA"/>
</dbReference>
<evidence type="ECO:0008006" key="6">
    <source>
        <dbReference type="Google" id="ProtNLM"/>
    </source>
</evidence>
<dbReference type="GO" id="GO:0016020">
    <property type="term" value="C:membrane"/>
    <property type="evidence" value="ECO:0007669"/>
    <property type="project" value="TreeGrafter"/>
</dbReference>
<gene>
    <name evidence="4" type="ORF">ABR63_06650</name>
</gene>
<dbReference type="PROSITE" id="PS00061">
    <property type="entry name" value="ADH_SHORT"/>
    <property type="match status" value="1"/>
</dbReference>
<evidence type="ECO:0000313" key="5">
    <source>
        <dbReference type="Proteomes" id="UP000050874"/>
    </source>
</evidence>
<evidence type="ECO:0000256" key="3">
    <source>
        <dbReference type="RuleBase" id="RU000363"/>
    </source>
</evidence>
<name>A0A0R2PWS0_9GAMM</name>
<evidence type="ECO:0000256" key="1">
    <source>
        <dbReference type="ARBA" id="ARBA00006484"/>
    </source>
</evidence>
<dbReference type="PRINTS" id="PR00080">
    <property type="entry name" value="SDRFAMILY"/>
</dbReference>
<dbReference type="InterPro" id="IPR036291">
    <property type="entry name" value="NAD(P)-bd_dom_sf"/>
</dbReference>
<proteinExistence type="inferred from homology"/>
<dbReference type="Gene3D" id="3.40.50.720">
    <property type="entry name" value="NAD(P)-binding Rossmann-like Domain"/>
    <property type="match status" value="1"/>
</dbReference>
<dbReference type="Pfam" id="PF00106">
    <property type="entry name" value="adh_short"/>
    <property type="match status" value="1"/>
</dbReference>
<dbReference type="SUPFAM" id="SSF51735">
    <property type="entry name" value="NAD(P)-binding Rossmann-fold domains"/>
    <property type="match status" value="1"/>
</dbReference>
<comment type="similarity">
    <text evidence="1 3">Belongs to the short-chain dehydrogenases/reductases (SDR) family.</text>
</comment>
<keyword evidence="2" id="KW-0560">Oxidoreductase</keyword>
<evidence type="ECO:0000313" key="4">
    <source>
        <dbReference type="EMBL" id="KRO41339.1"/>
    </source>
</evidence>
<dbReference type="PRINTS" id="PR00081">
    <property type="entry name" value="GDHRDH"/>
</dbReference>
<evidence type="ECO:0000256" key="2">
    <source>
        <dbReference type="ARBA" id="ARBA00023002"/>
    </source>
</evidence>
<dbReference type="PANTHER" id="PTHR44196">
    <property type="entry name" value="DEHYDROGENASE/REDUCTASE SDR FAMILY MEMBER 7B"/>
    <property type="match status" value="1"/>
</dbReference>
<accession>A0A0R2PWS0</accession>
<dbReference type="InterPro" id="IPR020904">
    <property type="entry name" value="Sc_DH/Rdtase_CS"/>
</dbReference>
<dbReference type="GO" id="GO:0016491">
    <property type="term" value="F:oxidoreductase activity"/>
    <property type="evidence" value="ECO:0007669"/>
    <property type="project" value="UniProtKB-KW"/>
</dbReference>
<reference evidence="5" key="1">
    <citation type="submission" date="2015-10" db="EMBL/GenBank/DDBJ databases">
        <title>Metagenome-Assembled Genomes uncover a global brackish microbiome.</title>
        <authorList>
            <person name="Hugerth L.W."/>
            <person name="Larsson J."/>
            <person name="Alneberg J."/>
            <person name="Lindh M.V."/>
            <person name="Legrand C."/>
            <person name="Pinhassi J."/>
            <person name="Andersson A."/>
        </authorList>
    </citation>
    <scope>NUCLEOTIDE SEQUENCE [LARGE SCALE GENOMIC DNA]</scope>
</reference>
<comment type="caution">
    <text evidence="4">The sequence shown here is derived from an EMBL/GenBank/DDBJ whole genome shotgun (WGS) entry which is preliminary data.</text>
</comment>
<sequence length="250" mass="27464">MRIERFMSFKDKTAVITGGTSGIGYEMVRILEPYNKVLVVARQSPRLETLQAEFPSIDIYPADLSKPQEYEALADRIIKDHSHIDVLINNAAVQNTPTYLSDEFSYDSMIPEIHLNFTSVCALSYLLLPALLNEKREAVIVNINSGLALAPKTGSAIYCATKGGMNVFSQSLGYQLEHTNIRVMQAFLPLVETPMTEGRGSGKISAQNAAFDIILGIEKGVSVENIGKAKILRFLLAVAPKLARKIMKGS</sequence>
<protein>
    <recommendedName>
        <fullName evidence="6">Short-chain dehydrogenase</fullName>
    </recommendedName>
</protein>
<dbReference type="Proteomes" id="UP000050874">
    <property type="component" value="Unassembled WGS sequence"/>
</dbReference>
<dbReference type="PANTHER" id="PTHR44196:SF1">
    <property type="entry name" value="DEHYDROGENASE_REDUCTASE SDR FAMILY MEMBER 7B"/>
    <property type="match status" value="1"/>
</dbReference>
<organism evidence="4 5">
    <name type="scientific">SAR86 cluster bacterium BACL1 MAG-120920-bin57</name>
    <dbReference type="NCBI Taxonomy" id="1655571"/>
    <lineage>
        <taxon>Bacteria</taxon>
        <taxon>Pseudomonadati</taxon>
        <taxon>Pseudomonadota</taxon>
        <taxon>Gammaproteobacteria</taxon>
        <taxon>SAR86 cluster</taxon>
    </lineage>
</organism>
<dbReference type="InterPro" id="IPR002347">
    <property type="entry name" value="SDR_fam"/>
</dbReference>